<sequence>MASIEWESPVDEVLLLKLRCVERHWFLMPAEGITYYGTDIPYRGADPGDDATAAKTDHPPPREA</sequence>
<reference evidence="1" key="1">
    <citation type="submission" date="2021-01" db="EMBL/GenBank/DDBJ databases">
        <title>Whole genome shotgun sequence of Sinosporangium siamense NBRC 109515.</title>
        <authorList>
            <person name="Komaki H."/>
            <person name="Tamura T."/>
        </authorList>
    </citation>
    <scope>NUCLEOTIDE SEQUENCE</scope>
    <source>
        <strain evidence="1">NBRC 109515</strain>
    </source>
</reference>
<gene>
    <name evidence="1" type="ORF">Ssi02_44710</name>
</gene>
<name>A0A919RI00_9ACTN</name>
<dbReference type="Proteomes" id="UP000606172">
    <property type="component" value="Unassembled WGS sequence"/>
</dbReference>
<protein>
    <submittedName>
        <fullName evidence="1">Uncharacterized protein</fullName>
    </submittedName>
</protein>
<keyword evidence="2" id="KW-1185">Reference proteome</keyword>
<dbReference type="AlphaFoldDB" id="A0A919RI00"/>
<evidence type="ECO:0000313" key="1">
    <source>
        <dbReference type="EMBL" id="GII94240.1"/>
    </source>
</evidence>
<accession>A0A919RI00</accession>
<evidence type="ECO:0000313" key="2">
    <source>
        <dbReference type="Proteomes" id="UP000606172"/>
    </source>
</evidence>
<proteinExistence type="predicted"/>
<dbReference type="EMBL" id="BOOW01000028">
    <property type="protein sequence ID" value="GII94240.1"/>
    <property type="molecule type" value="Genomic_DNA"/>
</dbReference>
<organism evidence="1 2">
    <name type="scientific">Sinosporangium siamense</name>
    <dbReference type="NCBI Taxonomy" id="1367973"/>
    <lineage>
        <taxon>Bacteria</taxon>
        <taxon>Bacillati</taxon>
        <taxon>Actinomycetota</taxon>
        <taxon>Actinomycetes</taxon>
        <taxon>Streptosporangiales</taxon>
        <taxon>Streptosporangiaceae</taxon>
        <taxon>Sinosporangium</taxon>
    </lineage>
</organism>
<comment type="caution">
    <text evidence="1">The sequence shown here is derived from an EMBL/GenBank/DDBJ whole genome shotgun (WGS) entry which is preliminary data.</text>
</comment>